<comment type="caution">
    <text evidence="1">The sequence shown here is derived from an EMBL/GenBank/DDBJ whole genome shotgun (WGS) entry which is preliminary data.</text>
</comment>
<sequence>MFQNKIGDLNLSTDQCDSVQVKPHNHLNSIPHPFQSVNRFMDFESQLQSESVPQYFIDDGFDYKNNVYRFQNQSVERFISVTSRILSYDPTDFVCEISYGQESIGIVIVVYQQLVQFYKLTIRDGMLGILCSDIRLQEIDLKQTNFEQSFEQMLQHNGNKHTIRFMFFDQETAWRAAAILPKEFQLIIPEQTIDLK</sequence>
<gene>
    <name evidence="1" type="ORF">RDWZM_001951</name>
</gene>
<dbReference type="AlphaFoldDB" id="A0A9Q0RRS4"/>
<protein>
    <submittedName>
        <fullName evidence="1">Uncharacterized protein</fullName>
    </submittedName>
</protein>
<dbReference type="EMBL" id="JAPWDV010000001">
    <property type="protein sequence ID" value="KAJ6223406.1"/>
    <property type="molecule type" value="Genomic_DNA"/>
</dbReference>
<proteinExistence type="predicted"/>
<keyword evidence="2" id="KW-1185">Reference proteome</keyword>
<evidence type="ECO:0000313" key="1">
    <source>
        <dbReference type="EMBL" id="KAJ6223406.1"/>
    </source>
</evidence>
<organism evidence="1 2">
    <name type="scientific">Blomia tropicalis</name>
    <name type="common">Mite</name>
    <dbReference type="NCBI Taxonomy" id="40697"/>
    <lineage>
        <taxon>Eukaryota</taxon>
        <taxon>Metazoa</taxon>
        <taxon>Ecdysozoa</taxon>
        <taxon>Arthropoda</taxon>
        <taxon>Chelicerata</taxon>
        <taxon>Arachnida</taxon>
        <taxon>Acari</taxon>
        <taxon>Acariformes</taxon>
        <taxon>Sarcoptiformes</taxon>
        <taxon>Astigmata</taxon>
        <taxon>Glycyphagoidea</taxon>
        <taxon>Echimyopodidae</taxon>
        <taxon>Blomia</taxon>
    </lineage>
</organism>
<evidence type="ECO:0000313" key="2">
    <source>
        <dbReference type="Proteomes" id="UP001142055"/>
    </source>
</evidence>
<name>A0A9Q0RRS4_BLOTA</name>
<accession>A0A9Q0RRS4</accession>
<dbReference type="Proteomes" id="UP001142055">
    <property type="component" value="Chromosome 1"/>
</dbReference>
<reference evidence="1" key="1">
    <citation type="submission" date="2022-12" db="EMBL/GenBank/DDBJ databases">
        <title>Genome assemblies of Blomia tropicalis.</title>
        <authorList>
            <person name="Cui Y."/>
        </authorList>
    </citation>
    <scope>NUCLEOTIDE SEQUENCE</scope>
    <source>
        <tissue evidence="1">Adult mites</tissue>
    </source>
</reference>